<dbReference type="PANTHER" id="PTHR46295">
    <property type="entry name" value="ENDOPLASMIC RETICULUM RESIDENT PROTEIN 44"/>
    <property type="match status" value="1"/>
</dbReference>
<dbReference type="EMBL" id="UXUI01007149">
    <property type="protein sequence ID" value="VDD85769.1"/>
    <property type="molecule type" value="Genomic_DNA"/>
</dbReference>
<dbReference type="WBParaSite" id="EVEC_0000120401-mRNA-1">
    <property type="protein sequence ID" value="EVEC_0000120401-mRNA-1"/>
    <property type="gene ID" value="EVEC_0000120401"/>
</dbReference>
<dbReference type="GO" id="GO:0005789">
    <property type="term" value="C:endoplasmic reticulum membrane"/>
    <property type="evidence" value="ECO:0007669"/>
    <property type="project" value="TreeGrafter"/>
</dbReference>
<dbReference type="InterPro" id="IPR036249">
    <property type="entry name" value="Thioredoxin-like_sf"/>
</dbReference>
<proteinExistence type="predicted"/>
<dbReference type="PROSITE" id="PS51352">
    <property type="entry name" value="THIOREDOXIN_2"/>
    <property type="match status" value="1"/>
</dbReference>
<feature type="chain" id="PRO_5043135302" evidence="2">
    <location>
        <begin position="21"/>
        <end position="402"/>
    </location>
</feature>
<evidence type="ECO:0000313" key="4">
    <source>
        <dbReference type="EMBL" id="VDD85769.1"/>
    </source>
</evidence>
<evidence type="ECO:0000313" key="6">
    <source>
        <dbReference type="WBParaSite" id="EVEC_0000120401-mRNA-1"/>
    </source>
</evidence>
<dbReference type="Gene3D" id="3.40.30.10">
    <property type="entry name" value="Glutaredoxin"/>
    <property type="match status" value="3"/>
</dbReference>
<organism evidence="6">
    <name type="scientific">Enterobius vermicularis</name>
    <name type="common">Human pinworm</name>
    <dbReference type="NCBI Taxonomy" id="51028"/>
    <lineage>
        <taxon>Eukaryota</taxon>
        <taxon>Metazoa</taxon>
        <taxon>Ecdysozoa</taxon>
        <taxon>Nematoda</taxon>
        <taxon>Chromadorea</taxon>
        <taxon>Rhabditida</taxon>
        <taxon>Spirurina</taxon>
        <taxon>Oxyuridomorpha</taxon>
        <taxon>Oxyuroidea</taxon>
        <taxon>Oxyuridae</taxon>
        <taxon>Enterobius</taxon>
    </lineage>
</organism>
<reference evidence="6" key="1">
    <citation type="submission" date="2016-04" db="UniProtKB">
        <authorList>
            <consortium name="WormBaseParasite"/>
        </authorList>
    </citation>
    <scope>IDENTIFICATION</scope>
</reference>
<dbReference type="GO" id="GO:0003756">
    <property type="term" value="F:protein disulfide isomerase activity"/>
    <property type="evidence" value="ECO:0007669"/>
    <property type="project" value="TreeGrafter"/>
</dbReference>
<protein>
    <submittedName>
        <fullName evidence="6">Thioredoxin domain-containing protein</fullName>
    </submittedName>
</protein>
<dbReference type="InterPro" id="IPR013766">
    <property type="entry name" value="Thioredoxin_domain"/>
</dbReference>
<dbReference type="Proteomes" id="UP000274131">
    <property type="component" value="Unassembled WGS sequence"/>
</dbReference>
<dbReference type="GO" id="GO:0006457">
    <property type="term" value="P:protein folding"/>
    <property type="evidence" value="ECO:0007669"/>
    <property type="project" value="TreeGrafter"/>
</dbReference>
<feature type="region of interest" description="Disordered" evidence="1">
    <location>
        <begin position="365"/>
        <end position="387"/>
    </location>
</feature>
<reference evidence="4 5" key="2">
    <citation type="submission" date="2018-10" db="EMBL/GenBank/DDBJ databases">
        <authorList>
            <consortium name="Pathogen Informatics"/>
        </authorList>
    </citation>
    <scope>NUCLEOTIDE SEQUENCE [LARGE SCALE GENOMIC DNA]</scope>
</reference>
<evidence type="ECO:0000256" key="1">
    <source>
        <dbReference type="SAM" id="MobiDB-lite"/>
    </source>
</evidence>
<evidence type="ECO:0000259" key="3">
    <source>
        <dbReference type="PROSITE" id="PS51352"/>
    </source>
</evidence>
<name>A0A158Q969_ENTVE</name>
<accession>A0A158Q969</accession>
<evidence type="ECO:0000313" key="5">
    <source>
        <dbReference type="Proteomes" id="UP000274131"/>
    </source>
</evidence>
<keyword evidence="5" id="KW-1185">Reference proteome</keyword>
<dbReference type="InterPro" id="IPR052643">
    <property type="entry name" value="ERP44"/>
</dbReference>
<evidence type="ECO:0000256" key="2">
    <source>
        <dbReference type="SAM" id="SignalP"/>
    </source>
</evidence>
<dbReference type="AlphaFoldDB" id="A0A158Q969"/>
<keyword evidence="2" id="KW-0732">Signal</keyword>
<dbReference type="Pfam" id="PF13848">
    <property type="entry name" value="Thioredoxin_6"/>
    <property type="match status" value="1"/>
</dbReference>
<dbReference type="OrthoDB" id="294696at2759"/>
<dbReference type="Pfam" id="PF00085">
    <property type="entry name" value="Thioredoxin"/>
    <property type="match status" value="1"/>
</dbReference>
<feature type="domain" description="Thioredoxin" evidence="3">
    <location>
        <begin position="3"/>
        <end position="131"/>
    </location>
</feature>
<dbReference type="SUPFAM" id="SSF52833">
    <property type="entry name" value="Thioredoxin-like"/>
    <property type="match status" value="3"/>
</dbReference>
<dbReference type="STRING" id="51028.A0A158Q969"/>
<sequence>MGIWSWLVAAIFLLAVNVQSRITHLDATNLDVVLKSAQVVFVAFCADWCPFSRRLKPIFEEAAESFTRENPGASVVWAIVDSVQQASLANKYFVNKYPTMKVFINGELVSKEYRSSRSVEALTAFVKQQLASSIQEFKNKEELDSMIDRSKRNIIAYYANKSSVEYNNFQKAAAILREDCAFWSGTDQALSAINGNMLTFIDPDTEDEQKFNGDFTDYTYLKQWLTDKCIPLVREVTFENVEELTEEGLPFLLFFRDPADKASDKLFTELKASINALLADGHKFAHPLRHLGKTERDLPVLAIDSFQHMFLFPDMAELEVPGKLREFVLDLHSGKLHKRFHETLDQKMAELQKLAIEQPEIFAENPSSAPAVATPESTPPPSVFKDLRPSETRYSLLSKTEL</sequence>
<dbReference type="GO" id="GO:0005793">
    <property type="term" value="C:endoplasmic reticulum-Golgi intermediate compartment"/>
    <property type="evidence" value="ECO:0007669"/>
    <property type="project" value="TreeGrafter"/>
</dbReference>
<gene>
    <name evidence="4" type="ORF">EVEC_LOCUS912</name>
</gene>
<feature type="signal peptide" evidence="2">
    <location>
        <begin position="1"/>
        <end position="20"/>
    </location>
</feature>
<dbReference type="PANTHER" id="PTHR46295:SF4">
    <property type="entry name" value="ENDOPLASMIC RETICULUM RESIDENT PROTEIN 44.2"/>
    <property type="match status" value="1"/>
</dbReference>